<dbReference type="PANTHER" id="PTHR30349:SF41">
    <property type="entry name" value="INTEGRASE_RECOMBINASE PROTEIN MJ0367-RELATED"/>
    <property type="match status" value="1"/>
</dbReference>
<organism evidence="4">
    <name type="scientific">marine sediment metagenome</name>
    <dbReference type="NCBI Taxonomy" id="412755"/>
    <lineage>
        <taxon>unclassified sequences</taxon>
        <taxon>metagenomes</taxon>
        <taxon>ecological metagenomes</taxon>
    </lineage>
</organism>
<dbReference type="PROSITE" id="PS51898">
    <property type="entry name" value="TYR_RECOMBINASE"/>
    <property type="match status" value="1"/>
</dbReference>
<sequence length="256" mass="29662">FIVTGARRSEILNLNLGDIKIDPDVVWVNVRVSKTKIRKIPVVPNKDNPAARFPKYLVQWLKYCGDTKPNEPLFTSSKGGRIKKSGIYDKIEWMNQHVKLNVKLTPHIYRHTAATYDGANLNEAMLCEKYGWILGSNMVRRYCHFSTKQLVAQMIRQAGLKEEEIKQGKICPRCGETNNINAEICRKCQQILDYKKLMDEVEKNKKQTVEFEKLRGDYDTLKTSMEKMQKQLADISLHRQEMVAKEVDEIKRNKTG</sequence>
<dbReference type="InterPro" id="IPR011332">
    <property type="entry name" value="Ribosomal_zn-bd"/>
</dbReference>
<dbReference type="GO" id="GO:0003677">
    <property type="term" value="F:DNA binding"/>
    <property type="evidence" value="ECO:0007669"/>
    <property type="project" value="UniProtKB-KW"/>
</dbReference>
<dbReference type="PANTHER" id="PTHR30349">
    <property type="entry name" value="PHAGE INTEGRASE-RELATED"/>
    <property type="match status" value="1"/>
</dbReference>
<keyword evidence="1" id="KW-0238">DNA-binding</keyword>
<feature type="domain" description="Tyr recombinase" evidence="3">
    <location>
        <begin position="1"/>
        <end position="155"/>
    </location>
</feature>
<dbReference type="Pfam" id="PF00589">
    <property type="entry name" value="Phage_integrase"/>
    <property type="match status" value="1"/>
</dbReference>
<dbReference type="InterPro" id="IPR011010">
    <property type="entry name" value="DNA_brk_join_enz"/>
</dbReference>
<dbReference type="GO" id="GO:0006310">
    <property type="term" value="P:DNA recombination"/>
    <property type="evidence" value="ECO:0007669"/>
    <property type="project" value="UniProtKB-KW"/>
</dbReference>
<keyword evidence="2" id="KW-0233">DNA recombination</keyword>
<gene>
    <name evidence="4" type="ORF">S01H1_14443</name>
</gene>
<evidence type="ECO:0000256" key="2">
    <source>
        <dbReference type="ARBA" id="ARBA00023172"/>
    </source>
</evidence>
<proteinExistence type="predicted"/>
<feature type="non-terminal residue" evidence="4">
    <location>
        <position position="1"/>
    </location>
</feature>
<comment type="caution">
    <text evidence="4">The sequence shown here is derived from an EMBL/GenBank/DDBJ whole genome shotgun (WGS) entry which is preliminary data.</text>
</comment>
<evidence type="ECO:0000259" key="3">
    <source>
        <dbReference type="PROSITE" id="PS51898"/>
    </source>
</evidence>
<evidence type="ECO:0000256" key="1">
    <source>
        <dbReference type="ARBA" id="ARBA00023125"/>
    </source>
</evidence>
<reference evidence="4" key="1">
    <citation type="journal article" date="2014" name="Front. Microbiol.">
        <title>High frequency of phylogenetically diverse reductive dehalogenase-homologous genes in deep subseafloor sedimentary metagenomes.</title>
        <authorList>
            <person name="Kawai M."/>
            <person name="Futagami T."/>
            <person name="Toyoda A."/>
            <person name="Takaki Y."/>
            <person name="Nishi S."/>
            <person name="Hori S."/>
            <person name="Arai W."/>
            <person name="Tsubouchi T."/>
            <person name="Morono Y."/>
            <person name="Uchiyama I."/>
            <person name="Ito T."/>
            <person name="Fujiyama A."/>
            <person name="Inagaki F."/>
            <person name="Takami H."/>
        </authorList>
    </citation>
    <scope>NUCLEOTIDE SEQUENCE</scope>
    <source>
        <strain evidence="4">Expedition CK06-06</strain>
    </source>
</reference>
<dbReference type="AlphaFoldDB" id="X0RER5"/>
<dbReference type="SUPFAM" id="SSF57829">
    <property type="entry name" value="Zn-binding ribosomal proteins"/>
    <property type="match status" value="1"/>
</dbReference>
<evidence type="ECO:0000313" key="4">
    <source>
        <dbReference type="EMBL" id="GAF67258.1"/>
    </source>
</evidence>
<dbReference type="Gene3D" id="1.10.443.10">
    <property type="entry name" value="Intergrase catalytic core"/>
    <property type="match status" value="1"/>
</dbReference>
<dbReference type="EMBL" id="BARS01007514">
    <property type="protein sequence ID" value="GAF67258.1"/>
    <property type="molecule type" value="Genomic_DNA"/>
</dbReference>
<dbReference type="GO" id="GO:0015074">
    <property type="term" value="P:DNA integration"/>
    <property type="evidence" value="ECO:0007669"/>
    <property type="project" value="InterPro"/>
</dbReference>
<dbReference type="InterPro" id="IPR013762">
    <property type="entry name" value="Integrase-like_cat_sf"/>
</dbReference>
<dbReference type="InterPro" id="IPR038587">
    <property type="entry name" value="Ribosomal_eL40_sf"/>
</dbReference>
<dbReference type="InterPro" id="IPR002104">
    <property type="entry name" value="Integrase_catalytic"/>
</dbReference>
<dbReference type="Gene3D" id="4.10.1060.50">
    <property type="match status" value="1"/>
</dbReference>
<dbReference type="InterPro" id="IPR050090">
    <property type="entry name" value="Tyrosine_recombinase_XerCD"/>
</dbReference>
<dbReference type="GO" id="GO:0006412">
    <property type="term" value="P:translation"/>
    <property type="evidence" value="ECO:0007669"/>
    <property type="project" value="InterPro"/>
</dbReference>
<accession>X0RER5</accession>
<protein>
    <recommendedName>
        <fullName evidence="3">Tyr recombinase domain-containing protein</fullName>
    </recommendedName>
</protein>
<dbReference type="SUPFAM" id="SSF56349">
    <property type="entry name" value="DNA breaking-rejoining enzymes"/>
    <property type="match status" value="1"/>
</dbReference>
<dbReference type="CDD" id="cd00397">
    <property type="entry name" value="DNA_BRE_C"/>
    <property type="match status" value="1"/>
</dbReference>
<name>X0RER5_9ZZZZ</name>